<evidence type="ECO:0000256" key="4">
    <source>
        <dbReference type="ARBA" id="ARBA00022679"/>
    </source>
</evidence>
<dbReference type="InterPro" id="IPR022677">
    <property type="entry name" value="NMT_C"/>
</dbReference>
<comment type="caution">
    <text evidence="10">The sequence shown here is derived from an EMBL/GenBank/DDBJ whole genome shotgun (WGS) entry which is preliminary data.</text>
</comment>
<dbReference type="OrthoDB" id="60315at2759"/>
<feature type="domain" description="Glycylpeptide N-tetradecanoyltransferase C-terminal" evidence="9">
    <location>
        <begin position="219"/>
        <end position="348"/>
    </location>
</feature>
<dbReference type="VEuPathDB" id="MicrosporidiaDB:TUBRATIS_23440"/>
<evidence type="ECO:0000256" key="3">
    <source>
        <dbReference type="ARBA" id="ARBA00022240"/>
    </source>
</evidence>
<sequence>MLKINISISLLNSPSSNSLNLLKKGKITVGYKTIRKTCKTIKKKKREPIKLPEGFTIKNLEKENFNEVIQFIKNNYKDKIDSSLSLEYSDEFIKWYLVNHCKKEYCLVLFYLNELVGFISGSEVNLCVNKEIRLFLGVNFLCLHLNFRNKKLAPLLISQLTFIANENNIFHAIFTGGKSFPFSFVKVNYFHRPINPKKLIESKYLFYYDEPELKSELKLSIPTKEDISQILKLYHQNNKNMKIYEYLSLEKAEKIFLPVNNSVITYVLKKDGKVEEYISYFLISTFLNYSNQSIKAAYLHSWYSNNIRLLLNESFLLLKEENVDVVNCLGFGKNLRFVKNDDFLEGTGM</sequence>
<dbReference type="GO" id="GO:0004379">
    <property type="term" value="F:glycylpeptide N-tetradecanoyltransferase activity"/>
    <property type="evidence" value="ECO:0007669"/>
    <property type="project" value="UniProtKB-EC"/>
</dbReference>
<evidence type="ECO:0000313" key="10">
    <source>
        <dbReference type="EMBL" id="RVD91211.1"/>
    </source>
</evidence>
<comment type="catalytic activity">
    <reaction evidence="6">
        <text>N-terminal glycyl-[protein] + tetradecanoyl-CoA = N-tetradecanoylglycyl-[protein] + CoA + H(+)</text>
        <dbReference type="Rhea" id="RHEA:15521"/>
        <dbReference type="Rhea" id="RHEA-COMP:12666"/>
        <dbReference type="Rhea" id="RHEA-COMP:12667"/>
        <dbReference type="ChEBI" id="CHEBI:15378"/>
        <dbReference type="ChEBI" id="CHEBI:57287"/>
        <dbReference type="ChEBI" id="CHEBI:57385"/>
        <dbReference type="ChEBI" id="CHEBI:64723"/>
        <dbReference type="ChEBI" id="CHEBI:133050"/>
        <dbReference type="EC" id="2.3.1.97"/>
    </reaction>
</comment>
<comment type="similarity">
    <text evidence="1 7">Belongs to the NMT family.</text>
</comment>
<evidence type="ECO:0000313" key="11">
    <source>
        <dbReference type="Proteomes" id="UP000282876"/>
    </source>
</evidence>
<dbReference type="PANTHER" id="PTHR11377:SF5">
    <property type="entry name" value="GLYCYLPEPTIDE N-TETRADECANOYLTRANSFERASE"/>
    <property type="match status" value="1"/>
</dbReference>
<evidence type="ECO:0000256" key="5">
    <source>
        <dbReference type="ARBA" id="ARBA00023315"/>
    </source>
</evidence>
<evidence type="ECO:0000259" key="9">
    <source>
        <dbReference type="Pfam" id="PF02799"/>
    </source>
</evidence>
<feature type="domain" description="Glycylpeptide N-tetradecanoyltransferase N-terminal" evidence="8">
    <location>
        <begin position="38"/>
        <end position="184"/>
    </location>
</feature>
<evidence type="ECO:0000256" key="7">
    <source>
        <dbReference type="RuleBase" id="RU004178"/>
    </source>
</evidence>
<gene>
    <name evidence="10" type="ORF">TUBRATIS_23440</name>
</gene>
<comment type="function">
    <text evidence="6">Adds a myristoyl group to the N-terminal glycine residue of certain cellular proteins.</text>
</comment>
<dbReference type="AlphaFoldDB" id="A0A437AJ64"/>
<dbReference type="InterPro" id="IPR000903">
    <property type="entry name" value="NMT"/>
</dbReference>
<dbReference type="EC" id="2.3.1.97" evidence="2 6"/>
<dbReference type="PANTHER" id="PTHR11377">
    <property type="entry name" value="N-MYRISTOYL TRANSFERASE"/>
    <property type="match status" value="1"/>
</dbReference>
<evidence type="ECO:0000256" key="2">
    <source>
        <dbReference type="ARBA" id="ARBA00012923"/>
    </source>
</evidence>
<dbReference type="GO" id="GO:0005737">
    <property type="term" value="C:cytoplasm"/>
    <property type="evidence" value="ECO:0007669"/>
    <property type="project" value="TreeGrafter"/>
</dbReference>
<organism evidence="10 11">
    <name type="scientific">Tubulinosema ratisbonensis</name>
    <dbReference type="NCBI Taxonomy" id="291195"/>
    <lineage>
        <taxon>Eukaryota</taxon>
        <taxon>Fungi</taxon>
        <taxon>Fungi incertae sedis</taxon>
        <taxon>Microsporidia</taxon>
        <taxon>Tubulinosematoidea</taxon>
        <taxon>Tubulinosematidae</taxon>
        <taxon>Tubulinosema</taxon>
    </lineage>
</organism>
<keyword evidence="4 6" id="KW-0808">Transferase</keyword>
<dbReference type="InterPro" id="IPR022676">
    <property type="entry name" value="NMT_N"/>
</dbReference>
<dbReference type="InterPro" id="IPR016181">
    <property type="entry name" value="Acyl_CoA_acyltransferase"/>
</dbReference>
<protein>
    <recommendedName>
        <fullName evidence="3 6">Glycylpeptide N-tetradecanoyltransferase</fullName>
        <ecNumber evidence="2 6">2.3.1.97</ecNumber>
    </recommendedName>
</protein>
<evidence type="ECO:0000256" key="1">
    <source>
        <dbReference type="ARBA" id="ARBA00009469"/>
    </source>
</evidence>
<evidence type="ECO:0000259" key="8">
    <source>
        <dbReference type="Pfam" id="PF01233"/>
    </source>
</evidence>
<dbReference type="Proteomes" id="UP000282876">
    <property type="component" value="Unassembled WGS sequence"/>
</dbReference>
<name>A0A437AJ64_9MICR</name>
<keyword evidence="5 6" id="KW-0012">Acyltransferase</keyword>
<dbReference type="SUPFAM" id="SSF55729">
    <property type="entry name" value="Acyl-CoA N-acyltransferases (Nat)"/>
    <property type="match status" value="2"/>
</dbReference>
<reference evidence="10 11" key="1">
    <citation type="submission" date="2018-10" db="EMBL/GenBank/DDBJ databases">
        <title>Draft genome sequence of the microsporidian Tubulinosema ratisbonensis.</title>
        <authorList>
            <person name="Polonais V."/>
            <person name="Peyretaillade E."/>
            <person name="Niehus S."/>
            <person name="Wawrzyniak I."/>
            <person name="Franchet A."/>
            <person name="Gaspin C."/>
            <person name="Reichstadt M."/>
            <person name="Belser C."/>
            <person name="Labadie K."/>
            <person name="Delbac F."/>
            <person name="Ferrandon D."/>
        </authorList>
    </citation>
    <scope>NUCLEOTIDE SEQUENCE [LARGE SCALE GENOMIC DNA]</scope>
    <source>
        <strain evidence="10 11">Franzen</strain>
    </source>
</reference>
<feature type="non-terminal residue" evidence="10">
    <location>
        <position position="349"/>
    </location>
</feature>
<keyword evidence="11" id="KW-1185">Reference proteome</keyword>
<evidence type="ECO:0000256" key="6">
    <source>
        <dbReference type="RuleBase" id="RU000586"/>
    </source>
</evidence>
<proteinExistence type="inferred from homology"/>
<dbReference type="Pfam" id="PF01233">
    <property type="entry name" value="NMT"/>
    <property type="match status" value="1"/>
</dbReference>
<dbReference type="Pfam" id="PF02799">
    <property type="entry name" value="NMT_C"/>
    <property type="match status" value="1"/>
</dbReference>
<dbReference type="Gene3D" id="3.40.630.170">
    <property type="match status" value="1"/>
</dbReference>
<accession>A0A437AJ64</accession>
<dbReference type="EMBL" id="RCSS01000607">
    <property type="protein sequence ID" value="RVD91211.1"/>
    <property type="molecule type" value="Genomic_DNA"/>
</dbReference>